<feature type="transmembrane region" description="Helical" evidence="2">
    <location>
        <begin position="89"/>
        <end position="116"/>
    </location>
</feature>
<sequence>MTAEAPTPTQHPQSASVDNDVSVPSTTGSSTGNDSLYRKVYKGGLGFTKSYNFPLYVIFGGAMVGFSLSRLKDFDYDGVLAKEMPPGQMWFMSFGSIRIGMILHLAGILPAGILVLLQFTPAIRHRAIWFHRINGYVILLLCLVGNIGACMVLRYHDSGTRVAAQVVEGFLAALTSVSLVIAWYNVRRLQIDQHRAWMLRSWAYFGTIVSSRIITYTGSIVVSRISNYYTVRACDQLAYVYEQYGIANGLATYYPQCLNPESGGTTDGRVIVKAGELALSRPEMFGAALSIAFEFGLWLSTALHILGVELYLAMTPRETARLRQVSYERQLHAGFKNPGDAGLTAWRLGGDADQYDPHKLN</sequence>
<feature type="compositionally biased region" description="Polar residues" evidence="1">
    <location>
        <begin position="7"/>
        <end position="24"/>
    </location>
</feature>
<keyword evidence="2" id="KW-1133">Transmembrane helix</keyword>
<proteinExistence type="predicted"/>
<feature type="transmembrane region" description="Helical" evidence="2">
    <location>
        <begin position="287"/>
        <end position="313"/>
    </location>
</feature>
<feature type="transmembrane region" description="Helical" evidence="2">
    <location>
        <begin position="136"/>
        <end position="156"/>
    </location>
</feature>
<evidence type="ECO:0000256" key="1">
    <source>
        <dbReference type="SAM" id="MobiDB-lite"/>
    </source>
</evidence>
<dbReference type="STRING" id="196109.A0A136IQJ8"/>
<name>A0A136IQJ8_9PEZI</name>
<organism evidence="3 4">
    <name type="scientific">Microdochium bolleyi</name>
    <dbReference type="NCBI Taxonomy" id="196109"/>
    <lineage>
        <taxon>Eukaryota</taxon>
        <taxon>Fungi</taxon>
        <taxon>Dikarya</taxon>
        <taxon>Ascomycota</taxon>
        <taxon>Pezizomycotina</taxon>
        <taxon>Sordariomycetes</taxon>
        <taxon>Xylariomycetidae</taxon>
        <taxon>Xylariales</taxon>
        <taxon>Microdochiaceae</taxon>
        <taxon>Microdochium</taxon>
    </lineage>
</organism>
<feature type="region of interest" description="Disordered" evidence="1">
    <location>
        <begin position="1"/>
        <end position="30"/>
    </location>
</feature>
<evidence type="ECO:0008006" key="5">
    <source>
        <dbReference type="Google" id="ProtNLM"/>
    </source>
</evidence>
<evidence type="ECO:0000313" key="3">
    <source>
        <dbReference type="EMBL" id="KXJ87196.1"/>
    </source>
</evidence>
<dbReference type="InterPro" id="IPR018750">
    <property type="entry name" value="DUF2306_membrane"/>
</dbReference>
<protein>
    <recommendedName>
        <fullName evidence="5">Microtubule associated protein</fullName>
    </recommendedName>
</protein>
<keyword evidence="2" id="KW-0472">Membrane</keyword>
<dbReference type="OrthoDB" id="193478at2759"/>
<feature type="transmembrane region" description="Helical" evidence="2">
    <location>
        <begin position="162"/>
        <end position="182"/>
    </location>
</feature>
<feature type="transmembrane region" description="Helical" evidence="2">
    <location>
        <begin position="202"/>
        <end position="222"/>
    </location>
</feature>
<dbReference type="EMBL" id="KQ964263">
    <property type="protein sequence ID" value="KXJ87196.1"/>
    <property type="molecule type" value="Genomic_DNA"/>
</dbReference>
<evidence type="ECO:0000313" key="4">
    <source>
        <dbReference type="Proteomes" id="UP000070501"/>
    </source>
</evidence>
<evidence type="ECO:0000256" key="2">
    <source>
        <dbReference type="SAM" id="Phobius"/>
    </source>
</evidence>
<dbReference type="Proteomes" id="UP000070501">
    <property type="component" value="Unassembled WGS sequence"/>
</dbReference>
<accession>A0A136IQJ8</accession>
<feature type="transmembrane region" description="Helical" evidence="2">
    <location>
        <begin position="51"/>
        <end position="69"/>
    </location>
</feature>
<dbReference type="InParanoid" id="A0A136IQJ8"/>
<reference evidence="4" key="1">
    <citation type="submission" date="2016-02" db="EMBL/GenBank/DDBJ databases">
        <title>Draft genome sequence of Microdochium bolleyi, a fungal endophyte of beachgrass.</title>
        <authorList>
            <consortium name="DOE Joint Genome Institute"/>
            <person name="David A.S."/>
            <person name="May G."/>
            <person name="Haridas S."/>
            <person name="Lim J."/>
            <person name="Wang M."/>
            <person name="Labutti K."/>
            <person name="Lipzen A."/>
            <person name="Barry K."/>
            <person name="Grigoriev I.V."/>
        </authorList>
    </citation>
    <scope>NUCLEOTIDE SEQUENCE [LARGE SCALE GENOMIC DNA]</scope>
    <source>
        <strain evidence="4">J235TASD1</strain>
    </source>
</reference>
<dbReference type="AlphaFoldDB" id="A0A136IQJ8"/>
<keyword evidence="2" id="KW-0812">Transmembrane</keyword>
<keyword evidence="4" id="KW-1185">Reference proteome</keyword>
<dbReference type="Pfam" id="PF10067">
    <property type="entry name" value="DUF2306"/>
    <property type="match status" value="1"/>
</dbReference>
<gene>
    <name evidence="3" type="ORF">Micbo1qcDRAFT_197857</name>
</gene>